<dbReference type="EMBL" id="JACHJV010000001">
    <property type="protein sequence ID" value="MBB4922334.1"/>
    <property type="molecule type" value="Genomic_DNA"/>
</dbReference>
<dbReference type="InterPro" id="IPR015378">
    <property type="entry name" value="Transposase-like_Mu_C"/>
</dbReference>
<dbReference type="PANTHER" id="PTHR35004:SF6">
    <property type="entry name" value="TRANSPOSASE"/>
    <property type="match status" value="1"/>
</dbReference>
<sequence>MAEPGGVLRVEDRVVFDGAEHEVVALSGNAVRLLSMSGQVSVVALPHLLMAADFAVVGSAGPAASRQPFVSDGLMDSVPQAAADRARMWERHLLEVETGLPVDAVPGAIPRPEYDPTRCSVAEREAAKASELTGLGVRASVRTVRRMRQRYRDQGLWGLVDTRYAPRTSGTGRVDPRVVSAAMAVINAQTGTSTGTKSRVLAQVTRRLDDEYGPGTVPLPSQRTAYRLLDRLAAGKHTFGSAVTRRQTANRPAGVFTPTFAARPGEQVQIDVTPLDVMAVMDDGVTARAELIAAIDIATRTICAAVLQPAGTKAIDASLLLARMMVPEPMRPGWEHVLRMSSSRIPHRRLVEIDRRLELAAAKPVIVPETVVIDHGKVFVSETFLRAARTLGVSVQPARPRTPTDKGVIERTFESINTLFCQHVSGYTGRDVTRRGADVNERAVWSVADLQELLEEWIVAGWQMRPHEGLRHPFTPDRALSPNEAYAALVAAAGYVPITLSGEDYIELLPTHWRAIGDAGVQIDYRTYNSQELAPYRHAASGIAAKGDRWEVHYDPYDLTRVWVRDHHRGGWITVPWTHHGLVRQPFADFTWRQARKIAAGRGVDDANETAVAVVLAALLRRAEEGPGQSRALSRARTATAMPNRLPAALPPAASSPPDPEPEPARVGAQELDDHADEPSSGAIVPFGLFDPFSEEGGRL</sequence>
<evidence type="ECO:0000313" key="5">
    <source>
        <dbReference type="Proteomes" id="UP000540506"/>
    </source>
</evidence>
<evidence type="ECO:0000259" key="2">
    <source>
        <dbReference type="PROSITE" id="PS50994"/>
    </source>
</evidence>
<comment type="caution">
    <text evidence="3">The sequence shown here is derived from an EMBL/GenBank/DDBJ whole genome shotgun (WGS) entry which is preliminary data.</text>
</comment>
<gene>
    <name evidence="3" type="ORF">FHR34_001327</name>
    <name evidence="4" type="ORF">FHR34_003764</name>
</gene>
<protein>
    <submittedName>
        <fullName evidence="3">Transposase InsO family protein</fullName>
    </submittedName>
</protein>
<accession>A0A7W7VU64</accession>
<keyword evidence="5" id="KW-1185">Reference proteome</keyword>
<reference evidence="3 5" key="1">
    <citation type="submission" date="2020-08" db="EMBL/GenBank/DDBJ databases">
        <title>Sequencing the genomes of 1000 actinobacteria strains.</title>
        <authorList>
            <person name="Klenk H.-P."/>
        </authorList>
    </citation>
    <scope>NUCLEOTIDE SEQUENCE [LARGE SCALE GENOMIC DNA]</scope>
    <source>
        <strain evidence="3 5">DSM 41654</strain>
    </source>
</reference>
<dbReference type="Gene3D" id="3.30.420.10">
    <property type="entry name" value="Ribonuclease H-like superfamily/Ribonuclease H"/>
    <property type="match status" value="1"/>
</dbReference>
<dbReference type="PANTHER" id="PTHR35004">
    <property type="entry name" value="TRANSPOSASE RV3428C-RELATED"/>
    <property type="match status" value="1"/>
</dbReference>
<evidence type="ECO:0000313" key="3">
    <source>
        <dbReference type="EMBL" id="MBB4922334.1"/>
    </source>
</evidence>
<organism evidence="3 5">
    <name type="scientific">Kitasatospora kifunensis</name>
    <name type="common">Streptomyces kifunensis</name>
    <dbReference type="NCBI Taxonomy" id="58351"/>
    <lineage>
        <taxon>Bacteria</taxon>
        <taxon>Bacillati</taxon>
        <taxon>Actinomycetota</taxon>
        <taxon>Actinomycetes</taxon>
        <taxon>Kitasatosporales</taxon>
        <taxon>Streptomycetaceae</taxon>
        <taxon>Kitasatospora</taxon>
    </lineage>
</organism>
<name>A0A7W7VU64_KITKI</name>
<dbReference type="PROSITE" id="PS50994">
    <property type="entry name" value="INTEGRASE"/>
    <property type="match status" value="1"/>
</dbReference>
<dbReference type="GO" id="GO:0015074">
    <property type="term" value="P:DNA integration"/>
    <property type="evidence" value="ECO:0007669"/>
    <property type="project" value="InterPro"/>
</dbReference>
<dbReference type="AlphaFoldDB" id="A0A7W7VU64"/>
<dbReference type="RefSeq" id="WP_184934525.1">
    <property type="nucleotide sequence ID" value="NZ_JACHJV010000001.1"/>
</dbReference>
<dbReference type="EMBL" id="JACHJV010000001">
    <property type="protein sequence ID" value="MBB4924771.1"/>
    <property type="molecule type" value="Genomic_DNA"/>
</dbReference>
<dbReference type="Proteomes" id="UP000540506">
    <property type="component" value="Unassembled WGS sequence"/>
</dbReference>
<dbReference type="GO" id="GO:0003676">
    <property type="term" value="F:nucleic acid binding"/>
    <property type="evidence" value="ECO:0007669"/>
    <property type="project" value="InterPro"/>
</dbReference>
<dbReference type="InterPro" id="IPR001584">
    <property type="entry name" value="Integrase_cat-core"/>
</dbReference>
<evidence type="ECO:0000313" key="4">
    <source>
        <dbReference type="EMBL" id="MBB4924771.1"/>
    </source>
</evidence>
<dbReference type="InterPro" id="IPR012337">
    <property type="entry name" value="RNaseH-like_sf"/>
</dbReference>
<feature type="domain" description="Integrase catalytic" evidence="2">
    <location>
        <begin position="260"/>
        <end position="484"/>
    </location>
</feature>
<dbReference type="SUPFAM" id="SSF53098">
    <property type="entry name" value="Ribonuclease H-like"/>
    <property type="match status" value="1"/>
</dbReference>
<dbReference type="InterPro" id="IPR036397">
    <property type="entry name" value="RNaseH_sf"/>
</dbReference>
<evidence type="ECO:0000256" key="1">
    <source>
        <dbReference type="SAM" id="MobiDB-lite"/>
    </source>
</evidence>
<proteinExistence type="predicted"/>
<feature type="region of interest" description="Disordered" evidence="1">
    <location>
        <begin position="646"/>
        <end position="700"/>
    </location>
</feature>
<dbReference type="Pfam" id="PF09299">
    <property type="entry name" value="Mu-transpos_C"/>
    <property type="match status" value="1"/>
</dbReference>